<gene>
    <name evidence="6" type="ORF">CB0940_02713</name>
    <name evidence="7" type="ORF">RHO25_004479</name>
</gene>
<evidence type="ECO:0000256" key="4">
    <source>
        <dbReference type="ARBA" id="ARBA00023239"/>
    </source>
</evidence>
<evidence type="ECO:0000313" key="7">
    <source>
        <dbReference type="EMBL" id="WPA99859.1"/>
    </source>
</evidence>
<reference evidence="6 8" key="1">
    <citation type="submission" date="2015-10" db="EMBL/GenBank/DDBJ databases">
        <title>The cercosporin biosynthetic gene cluster was horizontally transferred to several fungal lineages and shown to be expanded in Cercospora beticola based on microsynteny with recipient genomes.</title>
        <authorList>
            <person name="De Jonge R."/>
            <person name="Ebert M.K."/>
            <person name="Suttle J.C."/>
            <person name="Jurick Ii W.M."/>
            <person name="Secor G.A."/>
            <person name="Thomma B.P."/>
            <person name="Van De Peer Y."/>
            <person name="Bolton M.D."/>
        </authorList>
    </citation>
    <scope>NUCLEOTIDE SEQUENCE [LARGE SCALE GENOMIC DNA]</scope>
    <source>
        <strain evidence="6 8">09-40</strain>
    </source>
</reference>
<feature type="domain" description="CENP-V/GFA" evidence="5">
    <location>
        <begin position="27"/>
        <end position="150"/>
    </location>
</feature>
<accession>A0A2G5I2J9</accession>
<dbReference type="EMBL" id="CP134186">
    <property type="protein sequence ID" value="WPA99859.1"/>
    <property type="molecule type" value="Genomic_DNA"/>
</dbReference>
<evidence type="ECO:0000313" key="9">
    <source>
        <dbReference type="Proteomes" id="UP001302367"/>
    </source>
</evidence>
<keyword evidence="9" id="KW-1185">Reference proteome</keyword>
<dbReference type="GO" id="GO:0016846">
    <property type="term" value="F:carbon-sulfur lyase activity"/>
    <property type="evidence" value="ECO:0007669"/>
    <property type="project" value="InterPro"/>
</dbReference>
<keyword evidence="3" id="KW-0862">Zinc</keyword>
<dbReference type="PROSITE" id="PS51891">
    <property type="entry name" value="CENP_V_GFA"/>
    <property type="match status" value="1"/>
</dbReference>
<dbReference type="OrthoDB" id="2212170at2759"/>
<dbReference type="PANTHER" id="PTHR33337:SF40">
    <property type="entry name" value="CENP-V_GFA DOMAIN-CONTAINING PROTEIN-RELATED"/>
    <property type="match status" value="1"/>
</dbReference>
<dbReference type="GO" id="GO:0046872">
    <property type="term" value="F:metal ion binding"/>
    <property type="evidence" value="ECO:0007669"/>
    <property type="project" value="UniProtKB-KW"/>
</dbReference>
<sequence length="181" mass="19534">MQMLVSASELPTIFTMADSTPQSTQTYTGTCLCGSISLVLTLPYDLHAKPQGHICHCINCRKFSGSATGLACLMLPTSQVQLHDPEGKLKTFIDTKSRSGRTVGRSFCGECGSPVGGPTRTEPSLSVIALGLFDEVPKPVFECFSAQKVDWAKSSVEASKQYEYVDEIEQYMVGVFAGTGY</sequence>
<dbReference type="PANTHER" id="PTHR33337">
    <property type="entry name" value="GFA DOMAIN-CONTAINING PROTEIN"/>
    <property type="match status" value="1"/>
</dbReference>
<dbReference type="AlphaFoldDB" id="A0A2G5I2J9"/>
<evidence type="ECO:0000313" key="6">
    <source>
        <dbReference type="EMBL" id="PIA99034.1"/>
    </source>
</evidence>
<dbReference type="InterPro" id="IPR006913">
    <property type="entry name" value="CENP-V/GFA"/>
</dbReference>
<dbReference type="SUPFAM" id="SSF51316">
    <property type="entry name" value="Mss4-like"/>
    <property type="match status" value="1"/>
</dbReference>
<evidence type="ECO:0000256" key="1">
    <source>
        <dbReference type="ARBA" id="ARBA00005495"/>
    </source>
</evidence>
<dbReference type="EMBL" id="LKMD01000101">
    <property type="protein sequence ID" value="PIA99034.1"/>
    <property type="molecule type" value="Genomic_DNA"/>
</dbReference>
<evidence type="ECO:0000256" key="3">
    <source>
        <dbReference type="ARBA" id="ARBA00022833"/>
    </source>
</evidence>
<evidence type="ECO:0000259" key="5">
    <source>
        <dbReference type="PROSITE" id="PS51891"/>
    </source>
</evidence>
<dbReference type="Proteomes" id="UP000230605">
    <property type="component" value="Chromosome 3"/>
</dbReference>
<proteinExistence type="inferred from homology"/>
<keyword evidence="4" id="KW-0456">Lyase</keyword>
<evidence type="ECO:0000313" key="8">
    <source>
        <dbReference type="Proteomes" id="UP000230605"/>
    </source>
</evidence>
<organism evidence="6 8">
    <name type="scientific">Cercospora beticola</name>
    <name type="common">Sugarbeet leaf spot fungus</name>
    <dbReference type="NCBI Taxonomy" id="122368"/>
    <lineage>
        <taxon>Eukaryota</taxon>
        <taxon>Fungi</taxon>
        <taxon>Dikarya</taxon>
        <taxon>Ascomycota</taxon>
        <taxon>Pezizomycotina</taxon>
        <taxon>Dothideomycetes</taxon>
        <taxon>Dothideomycetidae</taxon>
        <taxon>Mycosphaerellales</taxon>
        <taxon>Mycosphaerellaceae</taxon>
        <taxon>Cercospora</taxon>
    </lineage>
</organism>
<dbReference type="Gene3D" id="3.90.1590.10">
    <property type="entry name" value="glutathione-dependent formaldehyde- activating enzyme (gfa)"/>
    <property type="match status" value="1"/>
</dbReference>
<dbReference type="Pfam" id="PF04828">
    <property type="entry name" value="GFA"/>
    <property type="match status" value="1"/>
</dbReference>
<keyword evidence="2" id="KW-0479">Metal-binding</keyword>
<evidence type="ECO:0000256" key="2">
    <source>
        <dbReference type="ARBA" id="ARBA00022723"/>
    </source>
</evidence>
<dbReference type="InterPro" id="IPR011057">
    <property type="entry name" value="Mss4-like_sf"/>
</dbReference>
<protein>
    <recommendedName>
        <fullName evidence="5">CENP-V/GFA domain-containing protein</fullName>
    </recommendedName>
</protein>
<comment type="similarity">
    <text evidence="1">Belongs to the Gfa family.</text>
</comment>
<dbReference type="Proteomes" id="UP001302367">
    <property type="component" value="Chromosome 3"/>
</dbReference>
<reference evidence="7 9" key="2">
    <citation type="submission" date="2023-09" db="EMBL/GenBank/DDBJ databases">
        <title>Complete-Gapless Cercospora beticola genome.</title>
        <authorList>
            <person name="Wyatt N.A."/>
            <person name="Spanner R.E."/>
            <person name="Bolton M.D."/>
        </authorList>
    </citation>
    <scope>NUCLEOTIDE SEQUENCE [LARGE SCALE GENOMIC DNA]</scope>
    <source>
        <strain evidence="7">Cb09-40</strain>
    </source>
</reference>
<name>A0A2G5I2J9_CERBT</name>